<comment type="caution">
    <text evidence="3">The sequence shown here is derived from an EMBL/GenBank/DDBJ whole genome shotgun (WGS) entry which is preliminary data.</text>
</comment>
<organism evidence="3 4">
    <name type="scientific">Aduncisulcus paluster</name>
    <dbReference type="NCBI Taxonomy" id="2918883"/>
    <lineage>
        <taxon>Eukaryota</taxon>
        <taxon>Metamonada</taxon>
        <taxon>Carpediemonas-like organisms</taxon>
        <taxon>Aduncisulcus</taxon>
    </lineage>
</organism>
<feature type="region of interest" description="Disordered" evidence="2">
    <location>
        <begin position="306"/>
        <end position="326"/>
    </location>
</feature>
<feature type="region of interest" description="Disordered" evidence="2">
    <location>
        <begin position="1870"/>
        <end position="1896"/>
    </location>
</feature>
<feature type="region of interest" description="Disordered" evidence="2">
    <location>
        <begin position="1936"/>
        <end position="2030"/>
    </location>
</feature>
<feature type="compositionally biased region" description="Basic and acidic residues" evidence="2">
    <location>
        <begin position="314"/>
        <end position="326"/>
    </location>
</feature>
<dbReference type="Proteomes" id="UP001057375">
    <property type="component" value="Unassembled WGS sequence"/>
</dbReference>
<evidence type="ECO:0000313" key="4">
    <source>
        <dbReference type="Proteomes" id="UP001057375"/>
    </source>
</evidence>
<feature type="region of interest" description="Disordered" evidence="2">
    <location>
        <begin position="1552"/>
        <end position="1574"/>
    </location>
</feature>
<feature type="compositionally biased region" description="Low complexity" evidence="2">
    <location>
        <begin position="752"/>
        <end position="770"/>
    </location>
</feature>
<feature type="region of interest" description="Disordered" evidence="2">
    <location>
        <begin position="446"/>
        <end position="465"/>
    </location>
</feature>
<feature type="compositionally biased region" description="Basic and acidic residues" evidence="2">
    <location>
        <begin position="1378"/>
        <end position="1395"/>
    </location>
</feature>
<dbReference type="EMBL" id="BQXS01011103">
    <property type="protein sequence ID" value="GKT35959.1"/>
    <property type="molecule type" value="Genomic_DNA"/>
</dbReference>
<evidence type="ECO:0000313" key="3">
    <source>
        <dbReference type="EMBL" id="GKT35959.1"/>
    </source>
</evidence>
<feature type="compositionally biased region" description="Polar residues" evidence="2">
    <location>
        <begin position="771"/>
        <end position="787"/>
    </location>
</feature>
<evidence type="ECO:0000256" key="1">
    <source>
        <dbReference type="SAM" id="Coils"/>
    </source>
</evidence>
<feature type="region of interest" description="Disordered" evidence="2">
    <location>
        <begin position="1628"/>
        <end position="1657"/>
    </location>
</feature>
<feature type="coiled-coil region" evidence="1">
    <location>
        <begin position="1740"/>
        <end position="1767"/>
    </location>
</feature>
<proteinExistence type="predicted"/>
<feature type="compositionally biased region" description="Basic and acidic residues" evidence="2">
    <location>
        <begin position="1552"/>
        <end position="1563"/>
    </location>
</feature>
<feature type="compositionally biased region" description="Basic and acidic residues" evidence="2">
    <location>
        <begin position="452"/>
        <end position="465"/>
    </location>
</feature>
<feature type="region of interest" description="Disordered" evidence="2">
    <location>
        <begin position="749"/>
        <end position="795"/>
    </location>
</feature>
<feature type="compositionally biased region" description="Polar residues" evidence="2">
    <location>
        <begin position="1990"/>
        <end position="1999"/>
    </location>
</feature>
<keyword evidence="4" id="KW-1185">Reference proteome</keyword>
<sequence>RNKCLDSCVCSGFHESSFSTGSSAKTVSPVVVPRGKDEIIEAWMMSMWMCKHVWHCERVKITLNKAISDGKNDKILDPETISNLNTCESDTSAFSQSLTDYMSSFAALKSSLTSHISSISQIAANCPELTLHEIKLASLTSNLLTLSPVLSNPHFLSQFIARVEDGIKMSARNILSAVLNLLSADNKAGATSDAGKSSAVSSLRDKLIGKFVKSITVMSLHVSVCECLCLFPHALSADDIKSHLSQNSGTGRIKSSLPEAIRALLHTLEVVSALRNIIERDSPEKKRERARRMELRKRKNVFGDSDQHAFTLSKPHDSKSGEADGRRRLRVSVADYAAGDEQASEPDEGDNDVFGMLLRRVEMWGDEYSLAHSLRQLYGSMGSSSSQSKDAGSKAIASLVLPSLPPGVSSLMLSLSERVCDLRGMFETVRAVGGYERLDGSRFDGCGSNISQRKETPTTEGGKDLSKKPSIAYACDCHICSNIDKHSGKRSLMTYGQFKDSISLSKCSDNLALSSTFSKMASSVFQTEDGERKAKDDGGTVVYLNGLGYYSPPLSRGSSSYPSVPSLFLSLCMFDAEDNSVIINKKKMRESKLLSSLSGTADNKHSKALFPTISHLPSVSICPLLHCGEEIDSKTLTMLQEEINRRSVCSKCSGYDQDPSSRAAASSTSFHTSDHVPHLLSALSTGLSSLSSLVGCGISSSVRASVYGQIRDREEGHLHIILVKRMTREDKQMIPKSLFIKKPIPSISDTVQGQSSASSQGPSSPISHSGNGLSSTIGTSLTQSPGHSETPGEEFHVSSAGLYPLSDISIIRNWYVTHEIILRRQLDDKSMSVEKKKKSKKDDNDISLDNLSSLLPIVHRPFLPISDGTYVALMLVRRRNSSVGGSYECLSQGISSYSEQGELLHSASMPILPMKLVMKRGMSEKEKEWLNCIRICRAQGINPFEDRSKRVNSSELHHIVSKSANVAMYDDSSSISLLPTVPSPIPPPFSSLLLSSFSSLLSLLPTSLAGHVSLSSMCSAPISIEERGGINIVYVGACIDGWEEEEHEKKGRIDRIPGHSCSLFSIPSVSSPSFCFSPMYSMSMRAFALLFPTRSSQLFQITQQYRQRLWESDHEIRDILQKIREVTLGEKMESKKQLRESSGSSVSPIGKTSSSSSSSDVRSTSLFPSPSMAALFPSSILIPPLSSNMSSLILELSSLIATRRHLEAGVEQHNFFALFFHPLLRAFRWILDGSPDLTTFVPLPLLLTLPPLALSRIGRGIDALTGSVGPSLASGVVSVVAGGDLWAAPRTSESGHSSMKGSIAASIVAPLSSFLHSESRAVSLCHSVLNLEEEEDRIGEDGFPLVQKKRPLWRGSGNLSLIRGGNHEREIHTFIGHHQDGEKKEGEDQEQHDMDQESNYTVSSSWSLLESSLLHLGSLTSLAACSLLGDWRQRENASVSASNDSFLPWECVKYVKQGQSWHDHDKAYVQKDVDASKGVISSPSLEEHQSDSEKLSGNGLNLDLEMASMTSSLLFALDDPTCFLGGSYVRPMSSYTLVAPIVNTLDAEERNIGELNDEQEKRRSSGGRHSVRMSSIEMTGDESDIARPASVLSDLLLNHISLKDVIEVRTLSDLALCVAIPVEKSKKDPSKDMLAERDGEGRERGSVISSVPPTVNTSLPPPPLTHFSLCSSLLHLSLSSSLAHEETVPVFQAVREVVDRIVGVVVTLTSVVDEASWMCALGKAKSRVEAEGSRLEHFMNVLYQERMGEVENEVEEKVKQMERTRNASAGISETSVQEQDMKLAVQQAEDTVESKLKARLSAPLAESKEPSGPSLIVSPFSVPIRQLAVRFSSLSLMCSQVLECIDVARESESVCMCVQEMHKVVDRKEESVRKKDKAERHRMSSSLSTTDSTALTPIGAAMSSTISLQHRVSSTPQRDKERIQSIRRKGQFIATSSPSLPVRTPGFTSSLVMDERTPSRSGSVGTVRSSVTNASSVTPKRVQVRIGDISTPSPTYTRRSGQDGDKSEDETSSDDIHESGQVRSPAIMPPLLSLSDIRRAKKECSQYFNERHKHDMLLHRLRLKIARGEEVSEEEYRQVFGK</sequence>
<feature type="non-terminal residue" evidence="3">
    <location>
        <position position="1"/>
    </location>
</feature>
<accession>A0ABQ5KU27</accession>
<feature type="compositionally biased region" description="Basic and acidic residues" evidence="2">
    <location>
        <begin position="1628"/>
        <end position="1645"/>
    </location>
</feature>
<protein>
    <submittedName>
        <fullName evidence="3">Uncharacterized protein</fullName>
    </submittedName>
</protein>
<feature type="compositionally biased region" description="Low complexity" evidence="2">
    <location>
        <begin position="1884"/>
        <end position="1896"/>
    </location>
</feature>
<keyword evidence="1" id="KW-0175">Coiled coil</keyword>
<feature type="compositionally biased region" description="Low complexity" evidence="2">
    <location>
        <begin position="1959"/>
        <end position="1972"/>
    </location>
</feature>
<gene>
    <name evidence="3" type="ORF">ADUPG1_009012</name>
</gene>
<feature type="compositionally biased region" description="Basic and acidic residues" evidence="2">
    <location>
        <begin position="1870"/>
        <end position="1882"/>
    </location>
</feature>
<feature type="compositionally biased region" description="Low complexity" evidence="2">
    <location>
        <begin position="1141"/>
        <end position="1162"/>
    </location>
</feature>
<feature type="region of interest" description="Disordered" evidence="2">
    <location>
        <begin position="1378"/>
        <end position="1399"/>
    </location>
</feature>
<feature type="region of interest" description="Disordered" evidence="2">
    <location>
        <begin position="1131"/>
        <end position="1162"/>
    </location>
</feature>
<evidence type="ECO:0000256" key="2">
    <source>
        <dbReference type="SAM" id="MobiDB-lite"/>
    </source>
</evidence>
<name>A0ABQ5KU27_9EUKA</name>
<reference evidence="3" key="1">
    <citation type="submission" date="2022-03" db="EMBL/GenBank/DDBJ databases">
        <title>Draft genome sequence of Aduncisulcus paluster, a free-living microaerophilic Fornicata.</title>
        <authorList>
            <person name="Yuyama I."/>
            <person name="Kume K."/>
            <person name="Tamura T."/>
            <person name="Inagaki Y."/>
            <person name="Hashimoto T."/>
        </authorList>
    </citation>
    <scope>NUCLEOTIDE SEQUENCE</scope>
    <source>
        <strain evidence="3">NY0171</strain>
    </source>
</reference>